<name>A0A3D9XD15_PARVE</name>
<dbReference type="Gene3D" id="2.40.10.270">
    <property type="entry name" value="Bacteriophage SPP1 head-tail adaptor protein"/>
    <property type="match status" value="1"/>
</dbReference>
<dbReference type="Pfam" id="PF05521">
    <property type="entry name" value="Phage_HCP"/>
    <property type="match status" value="1"/>
</dbReference>
<evidence type="ECO:0000313" key="1">
    <source>
        <dbReference type="EMBL" id="REF67398.1"/>
    </source>
</evidence>
<proteinExistence type="predicted"/>
<dbReference type="InterPro" id="IPR008767">
    <property type="entry name" value="Phage_SPP1_head-tail_adaptor"/>
</dbReference>
<sequence>MKSGNLVETIQIERFTTTVNDAGTPVQTWTRLCTLRAERVDQTTEEFIRGFGASDEELVIFRARFFEGITNADRVIWNGDAFNIKQVTPIGRRKGVELRCVRIMP</sequence>
<dbReference type="InterPro" id="IPR038666">
    <property type="entry name" value="SSP1_head-tail_sf"/>
</dbReference>
<comment type="caution">
    <text evidence="1">The sequence shown here is derived from an EMBL/GenBank/DDBJ whole genome shotgun (WGS) entry which is preliminary data.</text>
</comment>
<dbReference type="EMBL" id="QTUJ01000004">
    <property type="protein sequence ID" value="REF67398.1"/>
    <property type="molecule type" value="Genomic_DNA"/>
</dbReference>
<dbReference type="Proteomes" id="UP000256941">
    <property type="component" value="Unassembled WGS sequence"/>
</dbReference>
<organism evidence="1 2">
    <name type="scientific">Paracoccus versutus</name>
    <name type="common">Thiobacillus versutus</name>
    <dbReference type="NCBI Taxonomy" id="34007"/>
    <lineage>
        <taxon>Bacteria</taxon>
        <taxon>Pseudomonadati</taxon>
        <taxon>Pseudomonadota</taxon>
        <taxon>Alphaproteobacteria</taxon>
        <taxon>Rhodobacterales</taxon>
        <taxon>Paracoccaceae</taxon>
        <taxon>Paracoccus</taxon>
    </lineage>
</organism>
<gene>
    <name evidence="1" type="ORF">BDD41_4423</name>
</gene>
<evidence type="ECO:0000313" key="2">
    <source>
        <dbReference type="Proteomes" id="UP000256941"/>
    </source>
</evidence>
<protein>
    <submittedName>
        <fullName evidence="1">SPP1 family predicted phage head-tail adaptor</fullName>
    </submittedName>
</protein>
<reference evidence="1 2" key="1">
    <citation type="submission" date="2018-08" db="EMBL/GenBank/DDBJ databases">
        <title>Genomic Encyclopedia of Archaeal and Bacterial Type Strains, Phase II (KMG-II): from individual species to whole genera.</title>
        <authorList>
            <person name="Goeker M."/>
        </authorList>
    </citation>
    <scope>NUCLEOTIDE SEQUENCE [LARGE SCALE GENOMIC DNA]</scope>
    <source>
        <strain evidence="1 2">DSM 17099</strain>
    </source>
</reference>
<dbReference type="RefSeq" id="WP_116223014.1">
    <property type="nucleotide sequence ID" value="NZ_CP038197.1"/>
</dbReference>
<accession>A0A3D9XD15</accession>
<dbReference type="NCBIfam" id="TIGR01563">
    <property type="entry name" value="gp16_SPP1"/>
    <property type="match status" value="1"/>
</dbReference>
<dbReference type="AlphaFoldDB" id="A0A3D9XD15"/>